<dbReference type="Gramene" id="PNT71464">
    <property type="protein sequence ID" value="PNT71464"/>
    <property type="gene ID" value="BRADI_2g27908v3"/>
</dbReference>
<dbReference type="EMBL" id="CM000881">
    <property type="protein sequence ID" value="PNT71464.1"/>
    <property type="molecule type" value="Genomic_DNA"/>
</dbReference>
<dbReference type="AlphaFoldDB" id="A0A2K2DB01"/>
<dbReference type="Proteomes" id="UP000008810">
    <property type="component" value="Chromosome 2"/>
</dbReference>
<name>A0A2K2DB01_BRADI</name>
<accession>A0A2K2DB01</accession>
<dbReference type="EnsemblPlants" id="PNT71464">
    <property type="protein sequence ID" value="PNT71464"/>
    <property type="gene ID" value="BRADI_2g27908v3"/>
</dbReference>
<evidence type="ECO:0000313" key="2">
    <source>
        <dbReference type="EnsemblPlants" id="PNT71464"/>
    </source>
</evidence>
<reference evidence="1 2" key="1">
    <citation type="journal article" date="2010" name="Nature">
        <title>Genome sequencing and analysis of the model grass Brachypodium distachyon.</title>
        <authorList>
            <consortium name="International Brachypodium Initiative"/>
        </authorList>
    </citation>
    <scope>NUCLEOTIDE SEQUENCE [LARGE SCALE GENOMIC DNA]</scope>
    <source>
        <strain evidence="1 2">Bd21</strain>
    </source>
</reference>
<sequence length="230" mass="24960">MGGADAARGGGSGLCLWELGRLERTETGDGAAADGSEHVQLRCGSQKSKTNCVTRFARKRGVRRGAPPLPEARAPPPLDLHLPIADPVWRPPDPASPLLPRASPTLELLQQRPRRTIEQRCLEAFTGAAGSMPHLHPPCQAVGSGVPWPSTGRIRPQPPTAACCMRPVEPPEPSLLTSRLLQALSPVGTGSGAIVHPRMWRSSSTDGLEHRRRCVEEHRWRLVRFVVTFD</sequence>
<protein>
    <submittedName>
        <fullName evidence="1 2">Uncharacterized protein</fullName>
    </submittedName>
</protein>
<reference evidence="2" key="3">
    <citation type="submission" date="2018-08" db="UniProtKB">
        <authorList>
            <consortium name="EnsemblPlants"/>
        </authorList>
    </citation>
    <scope>IDENTIFICATION</scope>
    <source>
        <strain evidence="2">cv. Bd21</strain>
    </source>
</reference>
<evidence type="ECO:0000313" key="1">
    <source>
        <dbReference type="EMBL" id="PNT71464.1"/>
    </source>
</evidence>
<reference evidence="1" key="2">
    <citation type="submission" date="2017-06" db="EMBL/GenBank/DDBJ databases">
        <title>WGS assembly of Brachypodium distachyon.</title>
        <authorList>
            <consortium name="The International Brachypodium Initiative"/>
            <person name="Lucas S."/>
            <person name="Harmon-Smith M."/>
            <person name="Lail K."/>
            <person name="Tice H."/>
            <person name="Grimwood J."/>
            <person name="Bruce D."/>
            <person name="Barry K."/>
            <person name="Shu S."/>
            <person name="Lindquist E."/>
            <person name="Wang M."/>
            <person name="Pitluck S."/>
            <person name="Vogel J.P."/>
            <person name="Garvin D.F."/>
            <person name="Mockler T.C."/>
            <person name="Schmutz J."/>
            <person name="Rokhsar D."/>
            <person name="Bevan M.W."/>
        </authorList>
    </citation>
    <scope>NUCLEOTIDE SEQUENCE</scope>
    <source>
        <strain evidence="1">Bd21</strain>
    </source>
</reference>
<organism evidence="1">
    <name type="scientific">Brachypodium distachyon</name>
    <name type="common">Purple false brome</name>
    <name type="synonym">Trachynia distachya</name>
    <dbReference type="NCBI Taxonomy" id="15368"/>
    <lineage>
        <taxon>Eukaryota</taxon>
        <taxon>Viridiplantae</taxon>
        <taxon>Streptophyta</taxon>
        <taxon>Embryophyta</taxon>
        <taxon>Tracheophyta</taxon>
        <taxon>Spermatophyta</taxon>
        <taxon>Magnoliopsida</taxon>
        <taxon>Liliopsida</taxon>
        <taxon>Poales</taxon>
        <taxon>Poaceae</taxon>
        <taxon>BOP clade</taxon>
        <taxon>Pooideae</taxon>
        <taxon>Stipodae</taxon>
        <taxon>Brachypodieae</taxon>
        <taxon>Brachypodium</taxon>
    </lineage>
</organism>
<evidence type="ECO:0000313" key="3">
    <source>
        <dbReference type="Proteomes" id="UP000008810"/>
    </source>
</evidence>
<gene>
    <name evidence="1" type="ORF">BRADI_2g27908v3</name>
</gene>
<proteinExistence type="predicted"/>
<keyword evidence="3" id="KW-1185">Reference proteome</keyword>
<dbReference type="InParanoid" id="A0A2K2DB01"/>